<gene>
    <name evidence="2" type="ORF">E2C01_075368</name>
</gene>
<keyword evidence="3" id="KW-1185">Reference proteome</keyword>
<feature type="region of interest" description="Disordered" evidence="1">
    <location>
        <begin position="21"/>
        <end position="89"/>
    </location>
</feature>
<reference evidence="2 3" key="1">
    <citation type="submission" date="2019-05" db="EMBL/GenBank/DDBJ databases">
        <title>Another draft genome of Portunus trituberculatus and its Hox gene families provides insights of decapod evolution.</title>
        <authorList>
            <person name="Jeong J.-H."/>
            <person name="Song I."/>
            <person name="Kim S."/>
            <person name="Choi T."/>
            <person name="Kim D."/>
            <person name="Ryu S."/>
            <person name="Kim W."/>
        </authorList>
    </citation>
    <scope>NUCLEOTIDE SEQUENCE [LARGE SCALE GENOMIC DNA]</scope>
    <source>
        <tissue evidence="2">Muscle</tissue>
    </source>
</reference>
<comment type="caution">
    <text evidence="2">The sequence shown here is derived from an EMBL/GenBank/DDBJ whole genome shotgun (WGS) entry which is preliminary data.</text>
</comment>
<dbReference type="Proteomes" id="UP000324222">
    <property type="component" value="Unassembled WGS sequence"/>
</dbReference>
<dbReference type="EMBL" id="VSRR010054981">
    <property type="protein sequence ID" value="MPC80775.1"/>
    <property type="molecule type" value="Genomic_DNA"/>
</dbReference>
<protein>
    <submittedName>
        <fullName evidence="2">Uncharacterized protein</fullName>
    </submittedName>
</protein>
<evidence type="ECO:0000256" key="1">
    <source>
        <dbReference type="SAM" id="MobiDB-lite"/>
    </source>
</evidence>
<name>A0A5B7IEX2_PORTR</name>
<dbReference type="AlphaFoldDB" id="A0A5B7IEX2"/>
<feature type="compositionally biased region" description="Basic and acidic residues" evidence="1">
    <location>
        <begin position="29"/>
        <end position="65"/>
    </location>
</feature>
<organism evidence="2 3">
    <name type="scientific">Portunus trituberculatus</name>
    <name type="common">Swimming crab</name>
    <name type="synonym">Neptunus trituberculatus</name>
    <dbReference type="NCBI Taxonomy" id="210409"/>
    <lineage>
        <taxon>Eukaryota</taxon>
        <taxon>Metazoa</taxon>
        <taxon>Ecdysozoa</taxon>
        <taxon>Arthropoda</taxon>
        <taxon>Crustacea</taxon>
        <taxon>Multicrustacea</taxon>
        <taxon>Malacostraca</taxon>
        <taxon>Eumalacostraca</taxon>
        <taxon>Eucarida</taxon>
        <taxon>Decapoda</taxon>
        <taxon>Pleocyemata</taxon>
        <taxon>Brachyura</taxon>
        <taxon>Eubrachyura</taxon>
        <taxon>Portunoidea</taxon>
        <taxon>Portunidae</taxon>
        <taxon>Portuninae</taxon>
        <taxon>Portunus</taxon>
    </lineage>
</organism>
<evidence type="ECO:0000313" key="3">
    <source>
        <dbReference type="Proteomes" id="UP000324222"/>
    </source>
</evidence>
<accession>A0A5B7IEX2</accession>
<evidence type="ECO:0000313" key="2">
    <source>
        <dbReference type="EMBL" id="MPC80775.1"/>
    </source>
</evidence>
<sequence>MQMQLFDVTPGSASLSLSRCLVKTSSPRRKTEQKSTLLEETKRTVHEEKRNNKTENPDTKKEHIKSLRFKSHAPDQQLNSTQHNVILGR</sequence>
<proteinExistence type="predicted"/>
<feature type="compositionally biased region" description="Polar residues" evidence="1">
    <location>
        <begin position="74"/>
        <end position="89"/>
    </location>
</feature>